<evidence type="ECO:0000259" key="3">
    <source>
        <dbReference type="Pfam" id="PF24758"/>
    </source>
</evidence>
<protein>
    <submittedName>
        <fullName evidence="4">Uncharacterized protein</fullName>
    </submittedName>
</protein>
<feature type="domain" description="FBD" evidence="2">
    <location>
        <begin position="326"/>
        <end position="370"/>
    </location>
</feature>
<dbReference type="PANTHER" id="PTHR32141:SF163">
    <property type="entry name" value="OS07G0285900 PROTEIN"/>
    <property type="match status" value="1"/>
</dbReference>
<dbReference type="SUPFAM" id="SSF81383">
    <property type="entry name" value="F-box domain"/>
    <property type="match status" value="1"/>
</dbReference>
<keyword evidence="5" id="KW-1185">Reference proteome</keyword>
<feature type="domain" description="F-box/LRR-repeat protein 15/At3g58940/PEG3-like LRR" evidence="3">
    <location>
        <begin position="110"/>
        <end position="310"/>
    </location>
</feature>
<dbReference type="InterPro" id="IPR055411">
    <property type="entry name" value="LRR_FXL15/At3g58940/PEG3-like"/>
</dbReference>
<reference evidence="4" key="2">
    <citation type="submission" date="2013-04" db="UniProtKB">
        <authorList>
            <consortium name="EnsemblPlants"/>
        </authorList>
    </citation>
    <scope>IDENTIFICATION</scope>
</reference>
<evidence type="ECO:0000313" key="5">
    <source>
        <dbReference type="Proteomes" id="UP000006038"/>
    </source>
</evidence>
<proteinExistence type="predicted"/>
<dbReference type="InterPro" id="IPR032675">
    <property type="entry name" value="LRR_dom_sf"/>
</dbReference>
<dbReference type="eggNOG" id="ENOG502SXR2">
    <property type="taxonomic scope" value="Eukaryota"/>
</dbReference>
<reference evidence="4" key="1">
    <citation type="journal article" date="2013" name="Nat. Commun.">
        <title>Whole-genome sequencing of Oryza brachyantha reveals mechanisms underlying Oryza genome evolution.</title>
        <authorList>
            <person name="Chen J."/>
            <person name="Huang Q."/>
            <person name="Gao D."/>
            <person name="Wang J."/>
            <person name="Lang Y."/>
            <person name="Liu T."/>
            <person name="Li B."/>
            <person name="Bai Z."/>
            <person name="Luis Goicoechea J."/>
            <person name="Liang C."/>
            <person name="Chen C."/>
            <person name="Zhang W."/>
            <person name="Sun S."/>
            <person name="Liao Y."/>
            <person name="Zhang X."/>
            <person name="Yang L."/>
            <person name="Song C."/>
            <person name="Wang M."/>
            <person name="Shi J."/>
            <person name="Liu G."/>
            <person name="Liu J."/>
            <person name="Zhou H."/>
            <person name="Zhou W."/>
            <person name="Yu Q."/>
            <person name="An N."/>
            <person name="Chen Y."/>
            <person name="Cai Q."/>
            <person name="Wang B."/>
            <person name="Liu B."/>
            <person name="Min J."/>
            <person name="Huang Y."/>
            <person name="Wu H."/>
            <person name="Li Z."/>
            <person name="Zhang Y."/>
            <person name="Yin Y."/>
            <person name="Song W."/>
            <person name="Jiang J."/>
            <person name="Jackson S.A."/>
            <person name="Wing R.A."/>
            <person name="Wang J."/>
            <person name="Chen M."/>
        </authorList>
    </citation>
    <scope>NUCLEOTIDE SEQUENCE [LARGE SCALE GENOMIC DNA]</scope>
    <source>
        <strain evidence="4">cv. IRGC 101232</strain>
    </source>
</reference>
<feature type="region of interest" description="Disordered" evidence="1">
    <location>
        <begin position="1"/>
        <end position="34"/>
    </location>
</feature>
<feature type="compositionally biased region" description="Basic and acidic residues" evidence="1">
    <location>
        <begin position="14"/>
        <end position="25"/>
    </location>
</feature>
<dbReference type="SUPFAM" id="SSF52047">
    <property type="entry name" value="RNI-like"/>
    <property type="match status" value="1"/>
</dbReference>
<sequence>MEELSAPLAKRRKRDEPDGQGRSEDGDLGGDPDAGVDLISLLPDEILGSVISLLPTKDGAQTTVLSSRWRPWRAAPLNLDADRGLSGQERRRISIVSRILAAHGGPARCLSLRSLYGPPRPLPPSALRSAATLRTAYISGSDFPAAAAAPCLPRLTKLTLHSVAIAEDVLHRLLAGCAVLESLGLEDSRRFNAVRIASPTLRSVGFSVAAETELVIEDAPCLERLMLLDPYSGPKIVKVIRAPQLKVLGYLSNKITKLDLGPVIIQETMVVSSTASLRKVKVLVLESTGPNLDTIVGFLKCFPCLEKLYITSFLRKNMKNTRRYNPQEPIECLDLHLRYVILNQYQGMRPNVNFAKFFILNARVLKAMKFGVVVGCTDKWMENQHRRQQLDHKASPDAQFEFQRDYCWRNILYNNHVRDLPTIDPFDGSIC</sequence>
<dbReference type="Pfam" id="PF08387">
    <property type="entry name" value="FBD"/>
    <property type="match status" value="1"/>
</dbReference>
<dbReference type="EnsemblPlants" id="OB07G17470.1">
    <property type="protein sequence ID" value="OB07G17470.1"/>
    <property type="gene ID" value="OB07G17470"/>
</dbReference>
<accession>J3MK15</accession>
<dbReference type="Gramene" id="OB07G17470.1">
    <property type="protein sequence ID" value="OB07G17470.1"/>
    <property type="gene ID" value="OB07G17470"/>
</dbReference>
<evidence type="ECO:0000259" key="2">
    <source>
        <dbReference type="Pfam" id="PF08387"/>
    </source>
</evidence>
<organism evidence="4">
    <name type="scientific">Oryza brachyantha</name>
    <name type="common">malo sina</name>
    <dbReference type="NCBI Taxonomy" id="4533"/>
    <lineage>
        <taxon>Eukaryota</taxon>
        <taxon>Viridiplantae</taxon>
        <taxon>Streptophyta</taxon>
        <taxon>Embryophyta</taxon>
        <taxon>Tracheophyta</taxon>
        <taxon>Spermatophyta</taxon>
        <taxon>Magnoliopsida</taxon>
        <taxon>Liliopsida</taxon>
        <taxon>Poales</taxon>
        <taxon>Poaceae</taxon>
        <taxon>BOP clade</taxon>
        <taxon>Oryzoideae</taxon>
        <taxon>Oryzeae</taxon>
        <taxon>Oryzinae</taxon>
        <taxon>Oryza</taxon>
    </lineage>
</organism>
<dbReference type="InterPro" id="IPR055302">
    <property type="entry name" value="F-box_dom-containing"/>
</dbReference>
<evidence type="ECO:0000313" key="4">
    <source>
        <dbReference type="EnsemblPlants" id="OB07G17470.1"/>
    </source>
</evidence>
<name>J3MK15_ORYBR</name>
<dbReference type="Gene3D" id="3.80.10.10">
    <property type="entry name" value="Ribonuclease Inhibitor"/>
    <property type="match status" value="1"/>
</dbReference>
<evidence type="ECO:0000256" key="1">
    <source>
        <dbReference type="SAM" id="MobiDB-lite"/>
    </source>
</evidence>
<dbReference type="AlphaFoldDB" id="J3MK15"/>
<dbReference type="Pfam" id="PF24758">
    <property type="entry name" value="LRR_At5g56370"/>
    <property type="match status" value="1"/>
</dbReference>
<dbReference type="HOGENOM" id="CLU_023151_0_1_1"/>
<dbReference type="InterPro" id="IPR036047">
    <property type="entry name" value="F-box-like_dom_sf"/>
</dbReference>
<dbReference type="PANTHER" id="PTHR32141">
    <property type="match status" value="1"/>
</dbReference>
<dbReference type="Proteomes" id="UP000006038">
    <property type="component" value="Chromosome 7"/>
</dbReference>
<dbReference type="OMA" id="RAXELEL"/>
<dbReference type="InterPro" id="IPR006566">
    <property type="entry name" value="FBD"/>
</dbReference>